<dbReference type="SMART" id="SM00355">
    <property type="entry name" value="ZnF_C2H2"/>
    <property type="match status" value="12"/>
</dbReference>
<evidence type="ECO:0000256" key="5">
    <source>
        <dbReference type="PROSITE-ProRule" id="PRU00042"/>
    </source>
</evidence>
<evidence type="ECO:0000256" key="2">
    <source>
        <dbReference type="ARBA" id="ARBA00022737"/>
    </source>
</evidence>
<name>A0ABN8IAA0_9NEOP</name>
<dbReference type="SUPFAM" id="SSF57667">
    <property type="entry name" value="beta-beta-alpha zinc fingers"/>
    <property type="match status" value="4"/>
</dbReference>
<gene>
    <name evidence="8" type="ORF">IPOD504_LOCUS6935</name>
</gene>
<dbReference type="Gene3D" id="3.30.160.60">
    <property type="entry name" value="Classic Zinc Finger"/>
    <property type="match status" value="8"/>
</dbReference>
<protein>
    <recommendedName>
        <fullName evidence="7">C2H2-type domain-containing protein</fullName>
    </recommendedName>
</protein>
<evidence type="ECO:0000313" key="9">
    <source>
        <dbReference type="Proteomes" id="UP000837857"/>
    </source>
</evidence>
<feature type="region of interest" description="Disordered" evidence="6">
    <location>
        <begin position="163"/>
        <end position="269"/>
    </location>
</feature>
<feature type="domain" description="C2H2-type" evidence="7">
    <location>
        <begin position="592"/>
        <end position="619"/>
    </location>
</feature>
<evidence type="ECO:0000259" key="7">
    <source>
        <dbReference type="PROSITE" id="PS50157"/>
    </source>
</evidence>
<evidence type="ECO:0000256" key="1">
    <source>
        <dbReference type="ARBA" id="ARBA00022723"/>
    </source>
</evidence>
<organism evidence="8 9">
    <name type="scientific">Iphiclides podalirius</name>
    <name type="common">scarce swallowtail</name>
    <dbReference type="NCBI Taxonomy" id="110791"/>
    <lineage>
        <taxon>Eukaryota</taxon>
        <taxon>Metazoa</taxon>
        <taxon>Ecdysozoa</taxon>
        <taxon>Arthropoda</taxon>
        <taxon>Hexapoda</taxon>
        <taxon>Insecta</taxon>
        <taxon>Pterygota</taxon>
        <taxon>Neoptera</taxon>
        <taxon>Endopterygota</taxon>
        <taxon>Lepidoptera</taxon>
        <taxon>Glossata</taxon>
        <taxon>Ditrysia</taxon>
        <taxon>Papilionoidea</taxon>
        <taxon>Papilionidae</taxon>
        <taxon>Papilioninae</taxon>
        <taxon>Iphiclides</taxon>
    </lineage>
</organism>
<dbReference type="PROSITE" id="PS00028">
    <property type="entry name" value="ZINC_FINGER_C2H2_1"/>
    <property type="match status" value="9"/>
</dbReference>
<keyword evidence="4" id="KW-0862">Zinc</keyword>
<keyword evidence="3 5" id="KW-0863">Zinc-finger</keyword>
<dbReference type="PROSITE" id="PS50157">
    <property type="entry name" value="ZINC_FINGER_C2H2_2"/>
    <property type="match status" value="6"/>
</dbReference>
<dbReference type="Pfam" id="PF00096">
    <property type="entry name" value="zf-C2H2"/>
    <property type="match status" value="3"/>
</dbReference>
<dbReference type="PANTHER" id="PTHR24379:SF121">
    <property type="entry name" value="C2H2-TYPE DOMAIN-CONTAINING PROTEIN"/>
    <property type="match status" value="1"/>
</dbReference>
<proteinExistence type="predicted"/>
<feature type="non-terminal residue" evidence="8">
    <location>
        <position position="695"/>
    </location>
</feature>
<keyword evidence="9" id="KW-1185">Reference proteome</keyword>
<evidence type="ECO:0000256" key="3">
    <source>
        <dbReference type="ARBA" id="ARBA00022771"/>
    </source>
</evidence>
<dbReference type="Proteomes" id="UP000837857">
    <property type="component" value="Chromosome 19"/>
</dbReference>
<keyword evidence="2" id="KW-0677">Repeat</keyword>
<dbReference type="InterPro" id="IPR036236">
    <property type="entry name" value="Znf_C2H2_sf"/>
</dbReference>
<sequence>MDVKMHNLQSYPLGTYFEPITGMNPLNMTDLPPFACYECAMLVKKFYFFRERCLRGQAALYGIYHSSGKITTEDIQQIDRKYFHLTSNLSICNKKRNKEFNFTYDEMKNEKYVKEEPFEQTEFLIQTESLDHSENIGESLGNYDEEIDDLKGDENFDDIQHLSTLSSDDNEPLSLHKNNKEKKLKKKIVKKKIRKTQKKEESEVNLSLDNRSDEASNFIEGTDDNSTLPVEVTEVVKSKRKRGRPRKNDAAPSEAVERKGRGRKSAVDDDEMDMEEYVTIIKLSVEQQIEEITKRQHSSNYLNAPYQCNLCFKGFIDTHAWKHHVGRHDPSSGDLQCPICKFRFKTKRTMQKHVTNHEKKYACKACPYVSKTTTQAKQHQRWHKGVTYKCQYCDEISTKWTSYLSHVRIKHPSQHICGACGYSFVSRLGLAMHRTMMHKDLPEQQQDGDNKEEGPYCEQCDIKFVSVEAWKRHMVTSVKHTQSTDFNTGCRVCGETFGSAEELRLHHRSEHARKRPKNYGKKPSSMAWPTECEHCSEEIANARDYWTHFRRVHPDKNYPIQKNYICDICGKSFRGNAFLVYHKRTHSEERAYKCAQCGKAFFNRTNLQMHERTHSDLRPHPCALCCKAFKCKGALDRHSRSHTGVKPYECEVCGKAFAQSNSRKLHVRTVHLKQPSPYISRSRLERRNRLANQIY</sequence>
<dbReference type="PANTHER" id="PTHR24379">
    <property type="entry name" value="KRAB AND ZINC FINGER DOMAIN-CONTAINING"/>
    <property type="match status" value="1"/>
</dbReference>
<evidence type="ECO:0000313" key="8">
    <source>
        <dbReference type="EMBL" id="CAH2049576.1"/>
    </source>
</evidence>
<feature type="domain" description="C2H2-type" evidence="7">
    <location>
        <begin position="620"/>
        <end position="647"/>
    </location>
</feature>
<keyword evidence="1" id="KW-0479">Metal-binding</keyword>
<feature type="domain" description="C2H2-type" evidence="7">
    <location>
        <begin position="564"/>
        <end position="591"/>
    </location>
</feature>
<dbReference type="InterPro" id="IPR013087">
    <property type="entry name" value="Znf_C2H2_type"/>
</dbReference>
<evidence type="ECO:0000256" key="4">
    <source>
        <dbReference type="ARBA" id="ARBA00022833"/>
    </source>
</evidence>
<feature type="domain" description="C2H2-type" evidence="7">
    <location>
        <begin position="488"/>
        <end position="516"/>
    </location>
</feature>
<reference evidence="8" key="1">
    <citation type="submission" date="2022-03" db="EMBL/GenBank/DDBJ databases">
        <authorList>
            <person name="Martin H S."/>
        </authorList>
    </citation>
    <scope>NUCLEOTIDE SEQUENCE</scope>
</reference>
<accession>A0ABN8IAA0</accession>
<evidence type="ECO:0000256" key="6">
    <source>
        <dbReference type="SAM" id="MobiDB-lite"/>
    </source>
</evidence>
<feature type="domain" description="C2H2-type" evidence="7">
    <location>
        <begin position="415"/>
        <end position="443"/>
    </location>
</feature>
<feature type="compositionally biased region" description="Basic residues" evidence="6">
    <location>
        <begin position="177"/>
        <end position="197"/>
    </location>
</feature>
<dbReference type="EMBL" id="OW152831">
    <property type="protein sequence ID" value="CAH2049576.1"/>
    <property type="molecule type" value="Genomic_DNA"/>
</dbReference>
<feature type="domain" description="C2H2-type" evidence="7">
    <location>
        <begin position="648"/>
        <end position="676"/>
    </location>
</feature>